<feature type="binding site" evidence="1">
    <location>
        <position position="359"/>
    </location>
    <ligand>
        <name>Mn(2+)</name>
        <dbReference type="ChEBI" id="CHEBI:29035"/>
        <label>2</label>
    </ligand>
</feature>
<reference evidence="3 4" key="1">
    <citation type="submission" date="2016-11" db="EMBL/GenBank/DDBJ databases">
        <title>The macronuclear genome of Stentor coeruleus: a giant cell with tiny introns.</title>
        <authorList>
            <person name="Slabodnick M."/>
            <person name="Ruby J.G."/>
            <person name="Reiff S.B."/>
            <person name="Swart E.C."/>
            <person name="Gosai S."/>
            <person name="Prabakaran S."/>
            <person name="Witkowska E."/>
            <person name="Larue G.E."/>
            <person name="Fisher S."/>
            <person name="Freeman R.M."/>
            <person name="Gunawardena J."/>
            <person name="Chu W."/>
            <person name="Stover N.A."/>
            <person name="Gregory B.D."/>
            <person name="Nowacki M."/>
            <person name="Derisi J."/>
            <person name="Roy S.W."/>
            <person name="Marshall W.F."/>
            <person name="Sood P."/>
        </authorList>
    </citation>
    <scope>NUCLEOTIDE SEQUENCE [LARGE SCALE GENOMIC DNA]</scope>
    <source>
        <strain evidence="3">WM001</strain>
    </source>
</reference>
<keyword evidence="1" id="KW-0479">Metal-binding</keyword>
<dbReference type="SUPFAM" id="SSF53187">
    <property type="entry name" value="Zn-dependent exopeptidases"/>
    <property type="match status" value="1"/>
</dbReference>
<dbReference type="GO" id="GO:0016787">
    <property type="term" value="F:hydrolase activity"/>
    <property type="evidence" value="ECO:0007669"/>
    <property type="project" value="InterPro"/>
</dbReference>
<gene>
    <name evidence="3" type="ORF">SteCoe_9324</name>
</gene>
<protein>
    <recommendedName>
        <fullName evidence="2">Peptidase M20 dimerisation domain-containing protein</fullName>
    </recommendedName>
</protein>
<dbReference type="EMBL" id="MPUH01000144">
    <property type="protein sequence ID" value="OMJ88701.1"/>
    <property type="molecule type" value="Genomic_DNA"/>
</dbReference>
<feature type="binding site" evidence="1">
    <location>
        <position position="144"/>
    </location>
    <ligand>
        <name>Mn(2+)</name>
        <dbReference type="ChEBI" id="CHEBI:29035"/>
        <label>2</label>
    </ligand>
</feature>
<evidence type="ECO:0000256" key="1">
    <source>
        <dbReference type="PIRSR" id="PIRSR005962-1"/>
    </source>
</evidence>
<dbReference type="NCBIfam" id="TIGR01891">
    <property type="entry name" value="amidohydrolases"/>
    <property type="match status" value="1"/>
</dbReference>
<evidence type="ECO:0000259" key="2">
    <source>
        <dbReference type="Pfam" id="PF07687"/>
    </source>
</evidence>
<dbReference type="InterPro" id="IPR002933">
    <property type="entry name" value="Peptidase_M20"/>
</dbReference>
<dbReference type="PANTHER" id="PTHR11014">
    <property type="entry name" value="PEPTIDASE M20 FAMILY MEMBER"/>
    <property type="match status" value="1"/>
</dbReference>
<dbReference type="Pfam" id="PF01546">
    <property type="entry name" value="Peptidase_M20"/>
    <property type="match status" value="1"/>
</dbReference>
<feature type="domain" description="Peptidase M20 dimerisation" evidence="2">
    <location>
        <begin position="192"/>
        <end position="280"/>
    </location>
</feature>
<name>A0A1R2CI83_9CILI</name>
<dbReference type="Gene3D" id="3.30.70.360">
    <property type="match status" value="1"/>
</dbReference>
<accession>A0A1R2CI83</accession>
<dbReference type="PIRSF" id="PIRSF005962">
    <property type="entry name" value="Pept_M20D_amidohydro"/>
    <property type="match status" value="1"/>
</dbReference>
<feature type="binding site" evidence="1">
    <location>
        <position position="111"/>
    </location>
    <ligand>
        <name>Mn(2+)</name>
        <dbReference type="ChEBI" id="CHEBI:29035"/>
        <label>2</label>
    </ligand>
</feature>
<dbReference type="Gene3D" id="3.40.630.10">
    <property type="entry name" value="Zn peptidases"/>
    <property type="match status" value="1"/>
</dbReference>
<dbReference type="Proteomes" id="UP000187209">
    <property type="component" value="Unassembled WGS sequence"/>
</dbReference>
<dbReference type="PANTHER" id="PTHR11014:SF63">
    <property type="entry name" value="METALLOPEPTIDASE, PUTATIVE (AFU_ORTHOLOGUE AFUA_6G09600)-RELATED"/>
    <property type="match status" value="1"/>
</dbReference>
<dbReference type="AlphaFoldDB" id="A0A1R2CI83"/>
<keyword evidence="1" id="KW-0464">Manganese</keyword>
<dbReference type="InterPro" id="IPR011650">
    <property type="entry name" value="Peptidase_M20_dimer"/>
</dbReference>
<comment type="cofactor">
    <cofactor evidence="1">
        <name>Mn(2+)</name>
        <dbReference type="ChEBI" id="CHEBI:29035"/>
    </cofactor>
    <text evidence="1">The Mn(2+) ion enhances activity.</text>
</comment>
<organism evidence="3 4">
    <name type="scientific">Stentor coeruleus</name>
    <dbReference type="NCBI Taxonomy" id="5963"/>
    <lineage>
        <taxon>Eukaryota</taxon>
        <taxon>Sar</taxon>
        <taxon>Alveolata</taxon>
        <taxon>Ciliophora</taxon>
        <taxon>Postciliodesmatophora</taxon>
        <taxon>Heterotrichea</taxon>
        <taxon>Heterotrichida</taxon>
        <taxon>Stentoridae</taxon>
        <taxon>Stentor</taxon>
    </lineage>
</organism>
<keyword evidence="4" id="KW-1185">Reference proteome</keyword>
<dbReference type="OrthoDB" id="6119954at2759"/>
<comment type="caution">
    <text evidence="3">The sequence shown here is derived from an EMBL/GenBank/DDBJ whole genome shotgun (WGS) entry which is preliminary data.</text>
</comment>
<dbReference type="InterPro" id="IPR017439">
    <property type="entry name" value="Amidohydrolase"/>
</dbReference>
<feature type="binding site" evidence="1">
    <location>
        <position position="169"/>
    </location>
    <ligand>
        <name>Mn(2+)</name>
        <dbReference type="ChEBI" id="CHEBI:29035"/>
        <label>2</label>
    </ligand>
</feature>
<feature type="binding site" evidence="1">
    <location>
        <position position="109"/>
    </location>
    <ligand>
        <name>Mn(2+)</name>
        <dbReference type="ChEBI" id="CHEBI:29035"/>
        <label>2</label>
    </ligand>
</feature>
<evidence type="ECO:0000313" key="3">
    <source>
        <dbReference type="EMBL" id="OMJ88701.1"/>
    </source>
</evidence>
<dbReference type="SUPFAM" id="SSF55031">
    <property type="entry name" value="Bacterial exopeptidase dimerisation domain"/>
    <property type="match status" value="1"/>
</dbReference>
<dbReference type="Pfam" id="PF07687">
    <property type="entry name" value="M20_dimer"/>
    <property type="match status" value="1"/>
</dbReference>
<dbReference type="InterPro" id="IPR036264">
    <property type="entry name" value="Bact_exopeptidase_dim_dom"/>
</dbReference>
<evidence type="ECO:0000313" key="4">
    <source>
        <dbReference type="Proteomes" id="UP000187209"/>
    </source>
</evidence>
<proteinExistence type="predicted"/>
<dbReference type="GO" id="GO:0046872">
    <property type="term" value="F:metal ion binding"/>
    <property type="evidence" value="ECO:0007669"/>
    <property type="project" value="UniProtKB-KW"/>
</dbReference>
<sequence>MAIRIPQEVQDFYEEVQNIYRKLHREPELEYNVHKTAGFVAQYLKDLGLEVTEGIGKTGVSAVLKGIIPIDSQSSNLCIMFRADMDALPIEEDTNLPYKSINPGCMHACGHDAHVAILLVSAKILTMSPDFQGSIKFVFQPAEENLKKGALEMIKDGVLDGVDEVYAIHVGKPLKIGDYLFNNRFGSVNNDHFAVNVVGKGGHGSCPEGTNDPIPVAAAMIQAFCGISANRQRPFRIQTNIVRTSDTYNAIPTSVKLKGAVRSLDSEDREFVIKRMNEICLGLEVAYDITIELEFKRGYGTVKNNKNCGFWCLRAIRQICFGTQFEQILQIGEDFSYFTDRKPGAYLLIGCGEGEHGMHNSKFFIDEQVLLVGISYWVTLAKNRLNSDNY</sequence>